<dbReference type="SUPFAM" id="SSF52317">
    <property type="entry name" value="Class I glutamine amidotransferase-like"/>
    <property type="match status" value="1"/>
</dbReference>
<dbReference type="InterPro" id="IPR027478">
    <property type="entry name" value="LdcA_N"/>
</dbReference>
<keyword evidence="3" id="KW-0645">Protease</keyword>
<dbReference type="GO" id="GO:0008236">
    <property type="term" value="F:serine-type peptidase activity"/>
    <property type="evidence" value="ECO:0007669"/>
    <property type="project" value="UniProtKB-KW"/>
</dbReference>
<dbReference type="PANTHER" id="PTHR30237:SF2">
    <property type="entry name" value="MUREIN TETRAPEPTIDE CARBOXYPEPTIDASE"/>
    <property type="match status" value="1"/>
</dbReference>
<dbReference type="EMBL" id="AP024169">
    <property type="protein sequence ID" value="BCN30892.1"/>
    <property type="molecule type" value="Genomic_DNA"/>
</dbReference>
<evidence type="ECO:0000256" key="6">
    <source>
        <dbReference type="PIRSR" id="PIRSR028757-1"/>
    </source>
</evidence>
<dbReference type="AlphaFoldDB" id="A0A7R7ICU4"/>
<feature type="domain" description="LD-carboxypeptidase N-terminal" evidence="7">
    <location>
        <begin position="7"/>
        <end position="123"/>
    </location>
</feature>
<feature type="active site" description="Charge relay system" evidence="6">
    <location>
        <position position="199"/>
    </location>
</feature>
<evidence type="ECO:0000256" key="2">
    <source>
        <dbReference type="ARBA" id="ARBA00022645"/>
    </source>
</evidence>
<dbReference type="GO" id="GO:0004180">
    <property type="term" value="F:carboxypeptidase activity"/>
    <property type="evidence" value="ECO:0007669"/>
    <property type="project" value="UniProtKB-KW"/>
</dbReference>
<protein>
    <submittedName>
        <fullName evidence="9">LD-carboxypeptidase</fullName>
    </submittedName>
</protein>
<dbReference type="Gene3D" id="3.40.50.10740">
    <property type="entry name" value="Class I glutamine amidotransferase-like"/>
    <property type="match status" value="1"/>
</dbReference>
<proteinExistence type="inferred from homology"/>
<evidence type="ECO:0000259" key="7">
    <source>
        <dbReference type="Pfam" id="PF02016"/>
    </source>
</evidence>
<evidence type="ECO:0000313" key="10">
    <source>
        <dbReference type="Proteomes" id="UP000595897"/>
    </source>
</evidence>
<dbReference type="InterPro" id="IPR029062">
    <property type="entry name" value="Class_I_gatase-like"/>
</dbReference>
<dbReference type="Pfam" id="PF02016">
    <property type="entry name" value="Peptidase_S66"/>
    <property type="match status" value="1"/>
</dbReference>
<evidence type="ECO:0000256" key="5">
    <source>
        <dbReference type="ARBA" id="ARBA00022825"/>
    </source>
</evidence>
<evidence type="ECO:0000256" key="1">
    <source>
        <dbReference type="ARBA" id="ARBA00010233"/>
    </source>
</evidence>
<feature type="domain" description="LD-carboxypeptidase C-terminal" evidence="8">
    <location>
        <begin position="169"/>
        <end position="279"/>
    </location>
</feature>
<keyword evidence="4" id="KW-0378">Hydrolase</keyword>
<evidence type="ECO:0000313" key="9">
    <source>
        <dbReference type="EMBL" id="BCN30892.1"/>
    </source>
</evidence>
<evidence type="ECO:0000259" key="8">
    <source>
        <dbReference type="Pfam" id="PF17676"/>
    </source>
</evidence>
<evidence type="ECO:0000256" key="4">
    <source>
        <dbReference type="ARBA" id="ARBA00022801"/>
    </source>
</evidence>
<dbReference type="RefSeq" id="WP_271712050.1">
    <property type="nucleotide sequence ID" value="NZ_AP024169.1"/>
</dbReference>
<organism evidence="9 10">
    <name type="scientific">Anaeromicropila herbilytica</name>
    <dbReference type="NCBI Taxonomy" id="2785025"/>
    <lineage>
        <taxon>Bacteria</taxon>
        <taxon>Bacillati</taxon>
        <taxon>Bacillota</taxon>
        <taxon>Clostridia</taxon>
        <taxon>Lachnospirales</taxon>
        <taxon>Lachnospiraceae</taxon>
        <taxon>Anaeromicropila</taxon>
    </lineage>
</organism>
<dbReference type="Gene3D" id="3.50.30.60">
    <property type="entry name" value="LD-carboxypeptidase A C-terminal domain-like"/>
    <property type="match status" value="1"/>
</dbReference>
<dbReference type="CDD" id="cd07062">
    <property type="entry name" value="Peptidase_S66_mccF_like"/>
    <property type="match status" value="1"/>
</dbReference>
<keyword evidence="2 9" id="KW-0121">Carboxypeptidase</keyword>
<keyword evidence="5" id="KW-0720">Serine protease</keyword>
<dbReference type="PANTHER" id="PTHR30237">
    <property type="entry name" value="MURAMOYLTETRAPEPTIDE CARBOXYPEPTIDASE"/>
    <property type="match status" value="1"/>
</dbReference>
<gene>
    <name evidence="9" type="ORF">bsdtb5_21870</name>
</gene>
<dbReference type="InterPro" id="IPR003507">
    <property type="entry name" value="S66_fam"/>
</dbReference>
<keyword evidence="10" id="KW-1185">Reference proteome</keyword>
<reference evidence="9 10" key="1">
    <citation type="submission" date="2020-11" db="EMBL/GenBank/DDBJ databases">
        <title>Draft genome sequencing of a Lachnospiraceae strain isolated from anoxic soil subjected to BSD treatment.</title>
        <authorList>
            <person name="Uek A."/>
            <person name="Tonouchi A."/>
        </authorList>
    </citation>
    <scope>NUCLEOTIDE SEQUENCE [LARGE SCALE GENOMIC DNA]</scope>
    <source>
        <strain evidence="9 10">TB5</strain>
    </source>
</reference>
<dbReference type="InterPro" id="IPR040921">
    <property type="entry name" value="Peptidase_S66C"/>
</dbReference>
<dbReference type="InterPro" id="IPR040449">
    <property type="entry name" value="Peptidase_S66_N"/>
</dbReference>
<dbReference type="SUPFAM" id="SSF141986">
    <property type="entry name" value="LD-carboxypeptidase A C-terminal domain-like"/>
    <property type="match status" value="1"/>
</dbReference>
<accession>A0A7R7ICU4</accession>
<feature type="active site" description="Charge relay system" evidence="6">
    <location>
        <position position="266"/>
    </location>
</feature>
<dbReference type="PIRSF" id="PIRSF028757">
    <property type="entry name" value="LD-carboxypeptidase"/>
    <property type="match status" value="1"/>
</dbReference>
<comment type="similarity">
    <text evidence="1">Belongs to the peptidase S66 family.</text>
</comment>
<dbReference type="GO" id="GO:0006508">
    <property type="term" value="P:proteolysis"/>
    <property type="evidence" value="ECO:0007669"/>
    <property type="project" value="UniProtKB-KW"/>
</dbReference>
<dbReference type="Pfam" id="PF17676">
    <property type="entry name" value="Peptidase_S66C"/>
    <property type="match status" value="1"/>
</dbReference>
<evidence type="ECO:0000256" key="3">
    <source>
        <dbReference type="ARBA" id="ARBA00022670"/>
    </source>
</evidence>
<dbReference type="Proteomes" id="UP000595897">
    <property type="component" value="Chromosome"/>
</dbReference>
<name>A0A7R7ICU4_9FIRM</name>
<feature type="active site" description="Nucleophile" evidence="6">
    <location>
        <position position="106"/>
    </location>
</feature>
<dbReference type="KEGG" id="ahb:bsdtb5_21870"/>
<sequence length="283" mass="31929">MEKQSKVAIVCCSNGQHHKYKAKIETLKNTLLQIGLVPVFSDYIYQEFSVFSGSGKERAESLMDFYRDEEIKAIFDISGGDIANEILPYLDFDLIAQSNKSFWGYSDLTTIVNAIYSKTGKESVLYQIRNMIYKDADNQIKNFTNTIFNNTNDLFTFNYEFVQKDSMHGNVVGGNIRCLLKLAGTEYWPDMTGKVLLLESFSGVVPQMVTYLNQLKQIGTFDKITGIIFGTFTEMEEQACSPNIIDLVKQYVGDDIPIAITDEIGHGVNSKAIVIGKELYLNK</sequence>
<dbReference type="InterPro" id="IPR027461">
    <property type="entry name" value="Carboxypeptidase_A_C_sf"/>
</dbReference>